<name>A0ABD5TGN0_9EURY</name>
<accession>A0ABD5TGN0</accession>
<evidence type="ECO:0000313" key="3">
    <source>
        <dbReference type="Proteomes" id="UP001596443"/>
    </source>
</evidence>
<keyword evidence="1" id="KW-0472">Membrane</keyword>
<feature type="transmembrane region" description="Helical" evidence="1">
    <location>
        <begin position="21"/>
        <end position="47"/>
    </location>
</feature>
<dbReference type="GeneID" id="81210652"/>
<comment type="caution">
    <text evidence="2">The sequence shown here is derived from an EMBL/GenBank/DDBJ whole genome shotgun (WGS) entry which is preliminary data.</text>
</comment>
<keyword evidence="3" id="KW-1185">Reference proteome</keyword>
<gene>
    <name evidence="2" type="ORF">ACFQFD_16410</name>
</gene>
<dbReference type="Proteomes" id="UP001596443">
    <property type="component" value="Unassembled WGS sequence"/>
</dbReference>
<evidence type="ECO:0000313" key="2">
    <source>
        <dbReference type="EMBL" id="MFC6787522.1"/>
    </source>
</evidence>
<dbReference type="EMBL" id="JBHSWX010000012">
    <property type="protein sequence ID" value="MFC6787522.1"/>
    <property type="molecule type" value="Genomic_DNA"/>
</dbReference>
<keyword evidence="1" id="KW-0812">Transmembrane</keyword>
<organism evidence="2 3">
    <name type="scientific">Halobaculum halobium</name>
    <dbReference type="NCBI Taxonomy" id="3032281"/>
    <lineage>
        <taxon>Archaea</taxon>
        <taxon>Methanobacteriati</taxon>
        <taxon>Methanobacteriota</taxon>
        <taxon>Stenosarchaea group</taxon>
        <taxon>Halobacteria</taxon>
        <taxon>Halobacteriales</taxon>
        <taxon>Haloferacaceae</taxon>
        <taxon>Halobaculum</taxon>
    </lineage>
</organism>
<sequence length="184" mass="18267">MNGETAAEGARSAEVTGRDRATASVVGVALLVLAAVALSATIGAAALSATGAMEPGTGATGSGSGASRSAPANAVVDLAVADGTITLRHRGGDTVDVGRLRVVIRVDGARLRHQPPLPFFAARGFESGPTGPFNPASDDAWSAGESTTLTPAGTNRPRIHPGSRVEVTLFAGSQRLAALSATAT</sequence>
<dbReference type="AlphaFoldDB" id="A0ABD5TGN0"/>
<protein>
    <submittedName>
        <fullName evidence="2">Type IV pilin</fullName>
    </submittedName>
</protein>
<dbReference type="RefSeq" id="WP_284061674.1">
    <property type="nucleotide sequence ID" value="NZ_CP126158.1"/>
</dbReference>
<keyword evidence="1" id="KW-1133">Transmembrane helix</keyword>
<proteinExistence type="predicted"/>
<evidence type="ECO:0000256" key="1">
    <source>
        <dbReference type="SAM" id="Phobius"/>
    </source>
</evidence>
<reference evidence="2 3" key="1">
    <citation type="journal article" date="2019" name="Int. J. Syst. Evol. Microbiol.">
        <title>The Global Catalogue of Microorganisms (GCM) 10K type strain sequencing project: providing services to taxonomists for standard genome sequencing and annotation.</title>
        <authorList>
            <consortium name="The Broad Institute Genomics Platform"/>
            <consortium name="The Broad Institute Genome Sequencing Center for Infectious Disease"/>
            <person name="Wu L."/>
            <person name="Ma J."/>
        </authorList>
    </citation>
    <scope>NUCLEOTIDE SEQUENCE [LARGE SCALE GENOMIC DNA]</scope>
    <source>
        <strain evidence="2 3">SYNS20</strain>
    </source>
</reference>